<reference evidence="2" key="1">
    <citation type="submission" date="2025-08" db="UniProtKB">
        <authorList>
            <consortium name="RefSeq"/>
        </authorList>
    </citation>
    <scope>IDENTIFICATION</scope>
    <source>
        <tissue evidence="2">Whole insect</tissue>
    </source>
</reference>
<name>A0A6P7GSI6_DIAVI</name>
<dbReference type="AlphaFoldDB" id="A0A6P7GSI6"/>
<sequence length="371" mass="43089">MILPNVCPNCGRGDHKATECSNQNNPTCPNCKGNHSAWHPSCPKRQEAPLTVKEYKPLAVERRTPSAIQEWIHKWSEATLMTWRVMRTYPNSGKTNVYKVDLRCQLNTDKRAQVLKYRNVSNEVKDKLIDLFRQERNPSSALNTHKLDLMMEYEDNNYYRIAADGKFLRRISIKLVRVSIRLPADVFVIASGRAGRHLIFNSCTEDIKSPVAIARIYLLVKKVIRLIYVGGSFYFVLGFVKSLRRRVFCFQYFFEEQWPLEKKEIKSPFCFVGYGISNQFGVSFGLDWDFSVFFLESTLIFTGTSKYLLIGPSVLWLSISLGLKNRRIPTWLSHHQPLKEFGEATVFTFVEATGFYYKIYIFNSLNNFLQY</sequence>
<protein>
    <submittedName>
        <fullName evidence="2">Uncharacterized protein LOC114345881</fullName>
    </submittedName>
</protein>
<feature type="transmembrane region" description="Helical" evidence="1">
    <location>
        <begin position="223"/>
        <end position="240"/>
    </location>
</feature>
<accession>A0A6P7GSI6</accession>
<organism evidence="2">
    <name type="scientific">Diabrotica virgifera virgifera</name>
    <name type="common">western corn rootworm</name>
    <dbReference type="NCBI Taxonomy" id="50390"/>
    <lineage>
        <taxon>Eukaryota</taxon>
        <taxon>Metazoa</taxon>
        <taxon>Ecdysozoa</taxon>
        <taxon>Arthropoda</taxon>
        <taxon>Hexapoda</taxon>
        <taxon>Insecta</taxon>
        <taxon>Pterygota</taxon>
        <taxon>Neoptera</taxon>
        <taxon>Endopterygota</taxon>
        <taxon>Coleoptera</taxon>
        <taxon>Polyphaga</taxon>
        <taxon>Cucujiformia</taxon>
        <taxon>Chrysomeloidea</taxon>
        <taxon>Chrysomelidae</taxon>
        <taxon>Galerucinae</taxon>
        <taxon>Diabroticina</taxon>
        <taxon>Diabroticites</taxon>
        <taxon>Diabrotica</taxon>
    </lineage>
</organism>
<evidence type="ECO:0000313" key="2">
    <source>
        <dbReference type="RefSeq" id="XP_028152494.1"/>
    </source>
</evidence>
<keyword evidence="1" id="KW-0472">Membrane</keyword>
<evidence type="ECO:0000256" key="1">
    <source>
        <dbReference type="SAM" id="Phobius"/>
    </source>
</evidence>
<gene>
    <name evidence="2" type="primary">LOC114345881</name>
</gene>
<dbReference type="InParanoid" id="A0A6P7GSI6"/>
<dbReference type="PANTHER" id="PTHR35385:SF2">
    <property type="entry name" value="PROTEIN B, PUTATIVE-RELATED"/>
    <property type="match status" value="1"/>
</dbReference>
<keyword evidence="1" id="KW-1133">Transmembrane helix</keyword>
<dbReference type="RefSeq" id="XP_028152494.1">
    <property type="nucleotide sequence ID" value="XM_028296693.1"/>
</dbReference>
<proteinExistence type="predicted"/>
<keyword evidence="1" id="KW-0812">Transmembrane</keyword>
<dbReference type="PANTHER" id="PTHR35385">
    <property type="entry name" value="PROTEIN B, PUTATIVE-RELATED-RELATED"/>
    <property type="match status" value="1"/>
</dbReference>